<feature type="compositionally biased region" description="Low complexity" evidence="3">
    <location>
        <begin position="337"/>
        <end position="362"/>
    </location>
</feature>
<protein>
    <submittedName>
        <fullName evidence="4">Uncharacterized protein</fullName>
    </submittedName>
</protein>
<dbReference type="PANTHER" id="PTHR32295">
    <property type="entry name" value="IQ-DOMAIN 5-RELATED"/>
    <property type="match status" value="1"/>
</dbReference>
<accession>A0A0E0HL28</accession>
<evidence type="ECO:0000256" key="1">
    <source>
        <dbReference type="ARBA" id="ARBA00022860"/>
    </source>
</evidence>
<feature type="compositionally biased region" description="Polar residues" evidence="3">
    <location>
        <begin position="32"/>
        <end position="49"/>
    </location>
</feature>
<feature type="compositionally biased region" description="Polar residues" evidence="3">
    <location>
        <begin position="243"/>
        <end position="262"/>
    </location>
</feature>
<dbReference type="AlphaFoldDB" id="A0A0E0HL28"/>
<dbReference type="Gramene" id="ONIVA06G04120.3">
    <property type="protein sequence ID" value="ONIVA06G04120.3"/>
    <property type="gene ID" value="ONIVA06G04120"/>
</dbReference>
<evidence type="ECO:0000256" key="3">
    <source>
        <dbReference type="SAM" id="MobiDB-lite"/>
    </source>
</evidence>
<dbReference type="GO" id="GO:0005516">
    <property type="term" value="F:calmodulin binding"/>
    <property type="evidence" value="ECO:0007669"/>
    <property type="project" value="UniProtKB-KW"/>
</dbReference>
<evidence type="ECO:0000313" key="4">
    <source>
        <dbReference type="EnsemblPlants" id="ONIVA06G04120.2"/>
    </source>
</evidence>
<feature type="compositionally biased region" description="Basic residues" evidence="3">
    <location>
        <begin position="11"/>
        <end position="25"/>
    </location>
</feature>
<keyword evidence="1" id="KW-0112">Calmodulin-binding</keyword>
<evidence type="ECO:0000313" key="5">
    <source>
        <dbReference type="Proteomes" id="UP000006591"/>
    </source>
</evidence>
<evidence type="ECO:0000256" key="2">
    <source>
        <dbReference type="ARBA" id="ARBA00024341"/>
    </source>
</evidence>
<comment type="similarity">
    <text evidence="2">Belongs to the IQD family.</text>
</comment>
<feature type="compositionally biased region" description="Pro residues" evidence="3">
    <location>
        <begin position="397"/>
        <end position="414"/>
    </location>
</feature>
<dbReference type="Gramene" id="ONIVA06G04120.2">
    <property type="protein sequence ID" value="ONIVA06G04120.2"/>
    <property type="gene ID" value="ONIVA06G04120"/>
</dbReference>
<feature type="region of interest" description="Disordered" evidence="3">
    <location>
        <begin position="1"/>
        <end position="55"/>
    </location>
</feature>
<dbReference type="Proteomes" id="UP000006591">
    <property type="component" value="Chromosome 6"/>
</dbReference>
<keyword evidence="5" id="KW-1185">Reference proteome</keyword>
<organism evidence="4">
    <name type="scientific">Oryza nivara</name>
    <name type="common">Indian wild rice</name>
    <name type="synonym">Oryza sativa f. spontanea</name>
    <dbReference type="NCBI Taxonomy" id="4536"/>
    <lineage>
        <taxon>Eukaryota</taxon>
        <taxon>Viridiplantae</taxon>
        <taxon>Streptophyta</taxon>
        <taxon>Embryophyta</taxon>
        <taxon>Tracheophyta</taxon>
        <taxon>Spermatophyta</taxon>
        <taxon>Magnoliopsida</taxon>
        <taxon>Liliopsida</taxon>
        <taxon>Poales</taxon>
        <taxon>Poaceae</taxon>
        <taxon>BOP clade</taxon>
        <taxon>Oryzoideae</taxon>
        <taxon>Oryzeae</taxon>
        <taxon>Oryzinae</taxon>
        <taxon>Oryza</taxon>
    </lineage>
</organism>
<reference evidence="4" key="1">
    <citation type="submission" date="2015-04" db="UniProtKB">
        <authorList>
            <consortium name="EnsemblPlants"/>
        </authorList>
    </citation>
    <scope>IDENTIFICATION</scope>
    <source>
        <strain evidence="4">SL10</strain>
    </source>
</reference>
<feature type="compositionally biased region" description="Basic and acidic residues" evidence="3">
    <location>
        <begin position="230"/>
        <end position="242"/>
    </location>
</feature>
<name>A0A0E0HL28_ORYNI</name>
<dbReference type="EnsemblPlants" id="ONIVA06G04120.2">
    <property type="protein sequence ID" value="ONIVA06G04120.2"/>
    <property type="gene ID" value="ONIVA06G04120"/>
</dbReference>
<sequence>MGSGDWFKTIISKKKSKRGKSKHAKVAGQVPNGPNSTNQKSNNGPSSSSDPEDNAALEEWAATRIQNAFRCYKAKKTLRCLKGVKRLHIIGQTNPVNKQTAATLNYIQSWNKLQAEIRNRRAFMVTEGRNRKKKQENQMKLEAKLQNLQVEWNGGSDTMEEILGRIQQREEAAVKRERAMAYAFNHQWRARSATSLGNFNYEVGKGGWGWSWMDRWIAARPWEPRSLVHPENLKKGQAKKENASTNPSALKLQGSISLSNNINDRKAPKKKSSPSPPDQKKPVAASPPDQKKPVALSPPDHKKTVTPSPPDQKKPVARVQKAKAAGPPKAKPKDMKGGQQKKQQQLELPLPLSSPSQSAALRAARRAPRAAAGPPRRRDDRLLLSGVVDVSQSPSALPSPPPSAVAPGAGPPPLRRARSYPRRTSRDPGNGEAILPATSRHTRRRGDPGWQAVILDPRPRDEATPAWHNIIIVVIA</sequence>
<dbReference type="PANTHER" id="PTHR32295:SF93">
    <property type="entry name" value="PROTEIN IQ-DOMAIN 9"/>
    <property type="match status" value="1"/>
</dbReference>
<dbReference type="EnsemblPlants" id="ONIVA06G04120.3">
    <property type="protein sequence ID" value="ONIVA06G04120.3"/>
    <property type="gene ID" value="ONIVA06G04120"/>
</dbReference>
<feature type="region of interest" description="Disordered" evidence="3">
    <location>
        <begin position="230"/>
        <end position="451"/>
    </location>
</feature>
<reference evidence="4" key="2">
    <citation type="submission" date="2018-04" db="EMBL/GenBank/DDBJ databases">
        <title>OnivRS2 (Oryza nivara Reference Sequence Version 2).</title>
        <authorList>
            <person name="Zhang J."/>
            <person name="Kudrna D."/>
            <person name="Lee S."/>
            <person name="Talag J."/>
            <person name="Rajasekar S."/>
            <person name="Welchert J."/>
            <person name="Hsing Y.-I."/>
            <person name="Wing R.A."/>
        </authorList>
    </citation>
    <scope>NUCLEOTIDE SEQUENCE [LARGE SCALE GENOMIC DNA]</scope>
    <source>
        <strain evidence="4">SL10</strain>
    </source>
</reference>
<proteinExistence type="inferred from homology"/>
<dbReference type="PROSITE" id="PS50096">
    <property type="entry name" value="IQ"/>
    <property type="match status" value="1"/>
</dbReference>